<dbReference type="Proteomes" id="UP000194873">
    <property type="component" value="Unassembled WGS sequence"/>
</dbReference>
<keyword evidence="8" id="KW-1185">Reference proteome</keyword>
<dbReference type="EMBL" id="MTSE01000031">
    <property type="protein sequence ID" value="OUJ69791.1"/>
    <property type="molecule type" value="Genomic_DNA"/>
</dbReference>
<dbReference type="InterPro" id="IPR014284">
    <property type="entry name" value="RNA_pol_sigma-70_dom"/>
</dbReference>
<evidence type="ECO:0000313" key="7">
    <source>
        <dbReference type="EMBL" id="OUJ69791.1"/>
    </source>
</evidence>
<accession>A0A243W6L2</accession>
<dbReference type="Pfam" id="PF04542">
    <property type="entry name" value="Sigma70_r2"/>
    <property type="match status" value="1"/>
</dbReference>
<keyword evidence="4" id="KW-0804">Transcription</keyword>
<evidence type="ECO:0000313" key="8">
    <source>
        <dbReference type="Proteomes" id="UP000194873"/>
    </source>
</evidence>
<evidence type="ECO:0000259" key="5">
    <source>
        <dbReference type="Pfam" id="PF04542"/>
    </source>
</evidence>
<dbReference type="AlphaFoldDB" id="A0A243W6L2"/>
<dbReference type="GO" id="GO:0006352">
    <property type="term" value="P:DNA-templated transcription initiation"/>
    <property type="evidence" value="ECO:0007669"/>
    <property type="project" value="InterPro"/>
</dbReference>
<comment type="caution">
    <text evidence="7">The sequence shown here is derived from an EMBL/GenBank/DDBJ whole genome shotgun (WGS) entry which is preliminary data.</text>
</comment>
<gene>
    <name evidence="7" type="ORF">BXP70_26135</name>
</gene>
<dbReference type="NCBIfam" id="TIGR02937">
    <property type="entry name" value="sigma70-ECF"/>
    <property type="match status" value="1"/>
</dbReference>
<dbReference type="Pfam" id="PF08281">
    <property type="entry name" value="Sigma70_r4_2"/>
    <property type="match status" value="1"/>
</dbReference>
<feature type="domain" description="RNA polymerase sigma-70 region 2" evidence="5">
    <location>
        <begin position="26"/>
        <end position="94"/>
    </location>
</feature>
<evidence type="ECO:0000256" key="3">
    <source>
        <dbReference type="ARBA" id="ARBA00023082"/>
    </source>
</evidence>
<reference evidence="7 8" key="1">
    <citation type="submission" date="2017-01" db="EMBL/GenBank/DDBJ databases">
        <title>A new Hymenobacter.</title>
        <authorList>
            <person name="Liang Y."/>
            <person name="Feng F."/>
        </authorList>
    </citation>
    <scope>NUCLEOTIDE SEQUENCE [LARGE SCALE GENOMIC DNA]</scope>
    <source>
        <strain evidence="7">MIMBbqt21</strain>
    </source>
</reference>
<comment type="similarity">
    <text evidence="1">Belongs to the sigma-70 factor family. ECF subfamily.</text>
</comment>
<dbReference type="SUPFAM" id="SSF88946">
    <property type="entry name" value="Sigma2 domain of RNA polymerase sigma factors"/>
    <property type="match status" value="1"/>
</dbReference>
<dbReference type="RefSeq" id="WP_086597070.1">
    <property type="nucleotide sequence ID" value="NZ_MTSE01000031.1"/>
</dbReference>
<dbReference type="InterPro" id="IPR013249">
    <property type="entry name" value="RNA_pol_sigma70_r4_t2"/>
</dbReference>
<proteinExistence type="inferred from homology"/>
<sequence length="194" mass="22553">MKLTKNASENPISPSAEDDRHLFKLLFKQHASGIYRMANNLLRSRVEAQEVVQECFLKYWEKRHTISADPATIRGYLYTSAYHAVLLQVRRQRRWVYQDYPEDLIVEQEPQTIALEHQELTVLYTHALAQLPTKRRLVFAMSRQQGLSNAMIAQELNISVKMVEAQITQALKFLRTYFRAHGIVLTLVLLLLEG</sequence>
<dbReference type="GO" id="GO:0016987">
    <property type="term" value="F:sigma factor activity"/>
    <property type="evidence" value="ECO:0007669"/>
    <property type="project" value="UniProtKB-KW"/>
</dbReference>
<dbReference type="InterPro" id="IPR007627">
    <property type="entry name" value="RNA_pol_sigma70_r2"/>
</dbReference>
<keyword evidence="2" id="KW-0805">Transcription regulation</keyword>
<feature type="domain" description="RNA polymerase sigma factor 70 region 4 type 2" evidence="6">
    <location>
        <begin position="125"/>
        <end position="174"/>
    </location>
</feature>
<evidence type="ECO:0008006" key="9">
    <source>
        <dbReference type="Google" id="ProtNLM"/>
    </source>
</evidence>
<dbReference type="GO" id="GO:0003677">
    <property type="term" value="F:DNA binding"/>
    <property type="evidence" value="ECO:0007669"/>
    <property type="project" value="InterPro"/>
</dbReference>
<dbReference type="SUPFAM" id="SSF88659">
    <property type="entry name" value="Sigma3 and sigma4 domains of RNA polymerase sigma factors"/>
    <property type="match status" value="1"/>
</dbReference>
<evidence type="ECO:0000256" key="1">
    <source>
        <dbReference type="ARBA" id="ARBA00010641"/>
    </source>
</evidence>
<dbReference type="Gene3D" id="1.10.1740.10">
    <property type="match status" value="1"/>
</dbReference>
<evidence type="ECO:0000259" key="6">
    <source>
        <dbReference type="Pfam" id="PF08281"/>
    </source>
</evidence>
<dbReference type="InterPro" id="IPR036388">
    <property type="entry name" value="WH-like_DNA-bd_sf"/>
</dbReference>
<dbReference type="PANTHER" id="PTHR43133">
    <property type="entry name" value="RNA POLYMERASE ECF-TYPE SIGMA FACTO"/>
    <property type="match status" value="1"/>
</dbReference>
<evidence type="ECO:0000256" key="2">
    <source>
        <dbReference type="ARBA" id="ARBA00023015"/>
    </source>
</evidence>
<dbReference type="PANTHER" id="PTHR43133:SF46">
    <property type="entry name" value="RNA POLYMERASE SIGMA-70 FACTOR ECF SUBFAMILY"/>
    <property type="match status" value="1"/>
</dbReference>
<dbReference type="InterPro" id="IPR013325">
    <property type="entry name" value="RNA_pol_sigma_r2"/>
</dbReference>
<evidence type="ECO:0000256" key="4">
    <source>
        <dbReference type="ARBA" id="ARBA00023163"/>
    </source>
</evidence>
<dbReference type="Gene3D" id="1.10.10.10">
    <property type="entry name" value="Winged helix-like DNA-binding domain superfamily/Winged helix DNA-binding domain"/>
    <property type="match status" value="1"/>
</dbReference>
<dbReference type="OrthoDB" id="764811at2"/>
<name>A0A243W6L2_9BACT</name>
<dbReference type="InterPro" id="IPR039425">
    <property type="entry name" value="RNA_pol_sigma-70-like"/>
</dbReference>
<dbReference type="InterPro" id="IPR013324">
    <property type="entry name" value="RNA_pol_sigma_r3/r4-like"/>
</dbReference>
<protein>
    <recommendedName>
        <fullName evidence="9">RNA polymerase sigma-70 factor</fullName>
    </recommendedName>
</protein>
<organism evidence="7 8">
    <name type="scientific">Hymenobacter crusticola</name>
    <dbReference type="NCBI Taxonomy" id="1770526"/>
    <lineage>
        <taxon>Bacteria</taxon>
        <taxon>Pseudomonadati</taxon>
        <taxon>Bacteroidota</taxon>
        <taxon>Cytophagia</taxon>
        <taxon>Cytophagales</taxon>
        <taxon>Hymenobacteraceae</taxon>
        <taxon>Hymenobacter</taxon>
    </lineage>
</organism>
<keyword evidence="3" id="KW-0731">Sigma factor</keyword>